<dbReference type="GO" id="GO:0046872">
    <property type="term" value="F:metal ion binding"/>
    <property type="evidence" value="ECO:0007669"/>
    <property type="project" value="UniProtKB-KW"/>
</dbReference>
<accession>A0A1F6DTN2</accession>
<keyword evidence="4" id="KW-0479">Metal-binding</keyword>
<dbReference type="Gene3D" id="2.170.150.20">
    <property type="entry name" value="Peptide methionine sulfoxide reductase"/>
    <property type="match status" value="1"/>
</dbReference>
<comment type="catalytic activity">
    <reaction evidence="7">
        <text>L-methionyl-[protein] + [thioredoxin]-disulfide + H2O = L-methionyl-(R)-S-oxide-[protein] + [thioredoxin]-dithiol</text>
        <dbReference type="Rhea" id="RHEA:24164"/>
        <dbReference type="Rhea" id="RHEA-COMP:10698"/>
        <dbReference type="Rhea" id="RHEA-COMP:10700"/>
        <dbReference type="Rhea" id="RHEA-COMP:12313"/>
        <dbReference type="Rhea" id="RHEA-COMP:12314"/>
        <dbReference type="ChEBI" id="CHEBI:15377"/>
        <dbReference type="ChEBI" id="CHEBI:16044"/>
        <dbReference type="ChEBI" id="CHEBI:29950"/>
        <dbReference type="ChEBI" id="CHEBI:45764"/>
        <dbReference type="ChEBI" id="CHEBI:50058"/>
        <dbReference type="EC" id="1.8.4.12"/>
    </reaction>
</comment>
<feature type="domain" description="MsrB" evidence="8">
    <location>
        <begin position="12"/>
        <end position="133"/>
    </location>
</feature>
<dbReference type="GO" id="GO:0006979">
    <property type="term" value="P:response to oxidative stress"/>
    <property type="evidence" value="ECO:0007669"/>
    <property type="project" value="InterPro"/>
</dbReference>
<dbReference type="STRING" id="1798496.A3C94_00835"/>
<evidence type="ECO:0000256" key="2">
    <source>
        <dbReference type="ARBA" id="ARBA00007174"/>
    </source>
</evidence>
<reference evidence="9 10" key="1">
    <citation type="journal article" date="2016" name="Nat. Commun.">
        <title>Thousands of microbial genomes shed light on interconnected biogeochemical processes in an aquifer system.</title>
        <authorList>
            <person name="Anantharaman K."/>
            <person name="Brown C.T."/>
            <person name="Hug L.A."/>
            <person name="Sharon I."/>
            <person name="Castelle C.J."/>
            <person name="Probst A.J."/>
            <person name="Thomas B.C."/>
            <person name="Singh A."/>
            <person name="Wilkins M.J."/>
            <person name="Karaoz U."/>
            <person name="Brodie E.L."/>
            <person name="Williams K.H."/>
            <person name="Hubbard S.S."/>
            <person name="Banfield J.F."/>
        </authorList>
    </citation>
    <scope>NUCLEOTIDE SEQUENCE [LARGE SCALE GENOMIC DNA]</scope>
</reference>
<evidence type="ECO:0000256" key="1">
    <source>
        <dbReference type="ARBA" id="ARBA00001947"/>
    </source>
</evidence>
<comment type="similarity">
    <text evidence="2">Belongs to the MsrB Met sulfoxide reductase family.</text>
</comment>
<dbReference type="GO" id="GO:0005737">
    <property type="term" value="C:cytoplasm"/>
    <property type="evidence" value="ECO:0007669"/>
    <property type="project" value="TreeGrafter"/>
</dbReference>
<evidence type="ECO:0000256" key="6">
    <source>
        <dbReference type="ARBA" id="ARBA00023002"/>
    </source>
</evidence>
<evidence type="ECO:0000313" key="10">
    <source>
        <dbReference type="Proteomes" id="UP000177232"/>
    </source>
</evidence>
<dbReference type="InterPro" id="IPR011057">
    <property type="entry name" value="Mss4-like_sf"/>
</dbReference>
<gene>
    <name evidence="9" type="ORF">A3C94_00835</name>
</gene>
<evidence type="ECO:0000259" key="8">
    <source>
        <dbReference type="PROSITE" id="PS51790"/>
    </source>
</evidence>
<evidence type="ECO:0000256" key="7">
    <source>
        <dbReference type="ARBA" id="ARBA00048488"/>
    </source>
</evidence>
<dbReference type="FunFam" id="2.170.150.20:FF:000001">
    <property type="entry name" value="Peptide methionine sulfoxide reductase MsrB"/>
    <property type="match status" value="1"/>
</dbReference>
<dbReference type="AlphaFoldDB" id="A0A1F6DTN2"/>
<name>A0A1F6DTN2_9BACT</name>
<evidence type="ECO:0000313" key="9">
    <source>
        <dbReference type="EMBL" id="OGG64402.1"/>
    </source>
</evidence>
<dbReference type="Pfam" id="PF01641">
    <property type="entry name" value="SelR"/>
    <property type="match status" value="1"/>
</dbReference>
<evidence type="ECO:0000256" key="5">
    <source>
        <dbReference type="ARBA" id="ARBA00022833"/>
    </source>
</evidence>
<dbReference type="PANTHER" id="PTHR10173">
    <property type="entry name" value="METHIONINE SULFOXIDE REDUCTASE"/>
    <property type="match status" value="1"/>
</dbReference>
<dbReference type="Proteomes" id="UP000177232">
    <property type="component" value="Unassembled WGS sequence"/>
</dbReference>
<protein>
    <recommendedName>
        <fullName evidence="3">peptide-methionine (R)-S-oxide reductase</fullName>
        <ecNumber evidence="3">1.8.4.12</ecNumber>
    </recommendedName>
</protein>
<keyword evidence="5" id="KW-0862">Zinc</keyword>
<comment type="caution">
    <text evidence="9">The sequence shown here is derived from an EMBL/GenBank/DDBJ whole genome shotgun (WGS) entry which is preliminary data.</text>
</comment>
<organism evidence="9 10">
    <name type="scientific">Candidatus Kaiserbacteria bacterium RIFCSPHIGHO2_02_FULL_55_17</name>
    <dbReference type="NCBI Taxonomy" id="1798496"/>
    <lineage>
        <taxon>Bacteria</taxon>
        <taxon>Candidatus Kaiseribacteriota</taxon>
    </lineage>
</organism>
<sequence length="134" mass="15114">MNTEREELPESEEEWRERLSPEEYRVLREKGTEAPYTGAYLKEERDGTYVCAACGNPLFDSNAKFDSGSGWPSFDRAIAGSVQLIEDHTEHMARMEAVCTRCGSHLGHVFPDGPTETGDRYCMNSVSLEFVPNE</sequence>
<evidence type="ECO:0000256" key="4">
    <source>
        <dbReference type="ARBA" id="ARBA00022723"/>
    </source>
</evidence>
<dbReference type="EMBL" id="MFLJ01000025">
    <property type="protein sequence ID" value="OGG64402.1"/>
    <property type="molecule type" value="Genomic_DNA"/>
</dbReference>
<dbReference type="NCBIfam" id="TIGR00357">
    <property type="entry name" value="peptide-methionine (R)-S-oxide reductase MsrB"/>
    <property type="match status" value="1"/>
</dbReference>
<keyword evidence="6" id="KW-0560">Oxidoreductase</keyword>
<dbReference type="PROSITE" id="PS51790">
    <property type="entry name" value="MSRB"/>
    <property type="match status" value="1"/>
</dbReference>
<dbReference type="SUPFAM" id="SSF51316">
    <property type="entry name" value="Mss4-like"/>
    <property type="match status" value="1"/>
</dbReference>
<dbReference type="GO" id="GO:0030091">
    <property type="term" value="P:protein repair"/>
    <property type="evidence" value="ECO:0007669"/>
    <property type="project" value="InterPro"/>
</dbReference>
<evidence type="ECO:0000256" key="3">
    <source>
        <dbReference type="ARBA" id="ARBA00012499"/>
    </source>
</evidence>
<dbReference type="InterPro" id="IPR002579">
    <property type="entry name" value="Met_Sox_Rdtase_MsrB_dom"/>
</dbReference>
<dbReference type="InterPro" id="IPR028427">
    <property type="entry name" value="Met_Sox_Rdtase_MsrB"/>
</dbReference>
<dbReference type="PANTHER" id="PTHR10173:SF52">
    <property type="entry name" value="METHIONINE-R-SULFOXIDE REDUCTASE B1"/>
    <property type="match status" value="1"/>
</dbReference>
<comment type="cofactor">
    <cofactor evidence="1">
        <name>Zn(2+)</name>
        <dbReference type="ChEBI" id="CHEBI:29105"/>
    </cofactor>
</comment>
<dbReference type="EC" id="1.8.4.12" evidence="3"/>
<proteinExistence type="inferred from homology"/>
<dbReference type="GO" id="GO:0033743">
    <property type="term" value="F:peptide-methionine (R)-S-oxide reductase activity"/>
    <property type="evidence" value="ECO:0007669"/>
    <property type="project" value="UniProtKB-EC"/>
</dbReference>